<dbReference type="Pfam" id="PF01926">
    <property type="entry name" value="MMR_HSR1"/>
    <property type="match status" value="1"/>
</dbReference>
<dbReference type="CDD" id="cd00882">
    <property type="entry name" value="Ras_like_GTPase"/>
    <property type="match status" value="1"/>
</dbReference>
<accession>A0A8H5G6Z4</accession>
<evidence type="ECO:0000259" key="2">
    <source>
        <dbReference type="Pfam" id="PF01926"/>
    </source>
</evidence>
<reference evidence="3 4" key="1">
    <citation type="journal article" date="2020" name="ISME J.">
        <title>Uncovering the hidden diversity of litter-decomposition mechanisms in mushroom-forming fungi.</title>
        <authorList>
            <person name="Floudas D."/>
            <person name="Bentzer J."/>
            <person name="Ahren D."/>
            <person name="Johansson T."/>
            <person name="Persson P."/>
            <person name="Tunlid A."/>
        </authorList>
    </citation>
    <scope>NUCLEOTIDE SEQUENCE [LARGE SCALE GENOMIC DNA]</scope>
    <source>
        <strain evidence="3 4">CBS 146.42</strain>
    </source>
</reference>
<dbReference type="GO" id="GO:0005525">
    <property type="term" value="F:GTP binding"/>
    <property type="evidence" value="ECO:0007669"/>
    <property type="project" value="InterPro"/>
</dbReference>
<evidence type="ECO:0000313" key="3">
    <source>
        <dbReference type="EMBL" id="KAF5359456.1"/>
    </source>
</evidence>
<sequence length="365" mass="40466">MGFRRPKSRRTSVNIPSSPSESTISSTNESYYTANSLSPSLDVSSNFSMSSESRSQPNNAIIIAVMGPTGAGKSSFIKAATGVDVQIGESLSSCTQDIQAVWCKHPTRDCDVCFVDTPGFDDTYKDDTQILELIANWLLKTYQAGTKLSGVLYLHSITANRMPHSAVRTLDIFQKICGRDAFSTTGLVTTHWDHVASQPGYDATECEKKEKDLCETFWKPLVDLGSKPLRFHNTHISAWDVVRSLPLEQKVLLIQREMGDEHLRLSETTAGRTLLSWLFRAASSLKEAIERIVNLLAGSSSTSADDNSSIKYLEQEKAKANEELNGIKTQLDSQSLRRNPLLHLEHYRSRKSRSARETTKAGTSL</sequence>
<feature type="region of interest" description="Disordered" evidence="1">
    <location>
        <begin position="346"/>
        <end position="365"/>
    </location>
</feature>
<protein>
    <recommendedName>
        <fullName evidence="2">G domain-containing protein</fullName>
    </recommendedName>
</protein>
<proteinExistence type="predicted"/>
<dbReference type="InterPro" id="IPR006073">
    <property type="entry name" value="GTP-bd"/>
</dbReference>
<dbReference type="EMBL" id="JAACJO010000004">
    <property type="protein sequence ID" value="KAF5359456.1"/>
    <property type="molecule type" value="Genomic_DNA"/>
</dbReference>
<feature type="compositionally biased region" description="Basic residues" evidence="1">
    <location>
        <begin position="1"/>
        <end position="10"/>
    </location>
</feature>
<feature type="domain" description="G" evidence="2">
    <location>
        <begin position="63"/>
        <end position="128"/>
    </location>
</feature>
<name>A0A8H5G6Z4_9AGAR</name>
<dbReference type="SUPFAM" id="SSF52540">
    <property type="entry name" value="P-loop containing nucleoside triphosphate hydrolases"/>
    <property type="match status" value="1"/>
</dbReference>
<organism evidence="3 4">
    <name type="scientific">Leucocoprinus leucothites</name>
    <dbReference type="NCBI Taxonomy" id="201217"/>
    <lineage>
        <taxon>Eukaryota</taxon>
        <taxon>Fungi</taxon>
        <taxon>Dikarya</taxon>
        <taxon>Basidiomycota</taxon>
        <taxon>Agaricomycotina</taxon>
        <taxon>Agaricomycetes</taxon>
        <taxon>Agaricomycetidae</taxon>
        <taxon>Agaricales</taxon>
        <taxon>Agaricineae</taxon>
        <taxon>Agaricaceae</taxon>
        <taxon>Leucocoprinus</taxon>
    </lineage>
</organism>
<dbReference type="Proteomes" id="UP000559027">
    <property type="component" value="Unassembled WGS sequence"/>
</dbReference>
<gene>
    <name evidence="3" type="ORF">D9756_003446</name>
</gene>
<dbReference type="InterPro" id="IPR027417">
    <property type="entry name" value="P-loop_NTPase"/>
</dbReference>
<dbReference type="Gene3D" id="3.40.50.300">
    <property type="entry name" value="P-loop containing nucleotide triphosphate hydrolases"/>
    <property type="match status" value="1"/>
</dbReference>
<evidence type="ECO:0000256" key="1">
    <source>
        <dbReference type="SAM" id="MobiDB-lite"/>
    </source>
</evidence>
<dbReference type="OrthoDB" id="2614383at2759"/>
<keyword evidence="4" id="KW-1185">Reference proteome</keyword>
<feature type="compositionally biased region" description="Low complexity" evidence="1">
    <location>
        <begin position="14"/>
        <end position="28"/>
    </location>
</feature>
<feature type="region of interest" description="Disordered" evidence="1">
    <location>
        <begin position="1"/>
        <end position="28"/>
    </location>
</feature>
<comment type="caution">
    <text evidence="3">The sequence shown here is derived from an EMBL/GenBank/DDBJ whole genome shotgun (WGS) entry which is preliminary data.</text>
</comment>
<evidence type="ECO:0000313" key="4">
    <source>
        <dbReference type="Proteomes" id="UP000559027"/>
    </source>
</evidence>
<dbReference type="AlphaFoldDB" id="A0A8H5G6Z4"/>